<keyword evidence="1" id="KW-0812">Transmembrane</keyword>
<feature type="transmembrane region" description="Helical" evidence="1">
    <location>
        <begin position="39"/>
        <end position="60"/>
    </location>
</feature>
<keyword evidence="1" id="KW-1133">Transmembrane helix</keyword>
<reference evidence="2 3" key="1">
    <citation type="journal article" date="2016" name="Mol. Biol. Evol.">
        <title>Comparative Genomics of Early-Diverging Mushroom-Forming Fungi Provides Insights into the Origins of Lignocellulose Decay Capabilities.</title>
        <authorList>
            <person name="Nagy L.G."/>
            <person name="Riley R."/>
            <person name="Tritt A."/>
            <person name="Adam C."/>
            <person name="Daum C."/>
            <person name="Floudas D."/>
            <person name="Sun H."/>
            <person name="Yadav J.S."/>
            <person name="Pangilinan J."/>
            <person name="Larsson K.H."/>
            <person name="Matsuura K."/>
            <person name="Barry K."/>
            <person name="Labutti K."/>
            <person name="Kuo R."/>
            <person name="Ohm R.A."/>
            <person name="Bhattacharya S.S."/>
            <person name="Shirouzu T."/>
            <person name="Yoshinaga Y."/>
            <person name="Martin F.M."/>
            <person name="Grigoriev I.V."/>
            <person name="Hibbett D.S."/>
        </authorList>
    </citation>
    <scope>NUCLEOTIDE SEQUENCE [LARGE SCALE GENOMIC DNA]</scope>
    <source>
        <strain evidence="2 3">HHB14362 ss-1</strain>
    </source>
</reference>
<keyword evidence="3" id="KW-1185">Reference proteome</keyword>
<dbReference type="InParanoid" id="A0A165QC98"/>
<evidence type="ECO:0000313" key="3">
    <source>
        <dbReference type="Proteomes" id="UP000076761"/>
    </source>
</evidence>
<name>A0A165QC98_9AGAM</name>
<keyword evidence="1" id="KW-0472">Membrane</keyword>
<protein>
    <submittedName>
        <fullName evidence="2">Uncharacterized protein</fullName>
    </submittedName>
</protein>
<feature type="transmembrane region" description="Helical" evidence="1">
    <location>
        <begin position="72"/>
        <end position="98"/>
    </location>
</feature>
<gene>
    <name evidence="2" type="ORF">NEOLEDRAFT_1181104</name>
</gene>
<dbReference type="EMBL" id="KV425598">
    <property type="protein sequence ID" value="KZT22219.1"/>
    <property type="molecule type" value="Genomic_DNA"/>
</dbReference>
<dbReference type="Proteomes" id="UP000076761">
    <property type="component" value="Unassembled WGS sequence"/>
</dbReference>
<evidence type="ECO:0000256" key="1">
    <source>
        <dbReference type="SAM" id="Phobius"/>
    </source>
</evidence>
<accession>A0A165QC98</accession>
<evidence type="ECO:0000313" key="2">
    <source>
        <dbReference type="EMBL" id="KZT22219.1"/>
    </source>
</evidence>
<dbReference type="AlphaFoldDB" id="A0A165QC98"/>
<organism evidence="2 3">
    <name type="scientific">Neolentinus lepideus HHB14362 ss-1</name>
    <dbReference type="NCBI Taxonomy" id="1314782"/>
    <lineage>
        <taxon>Eukaryota</taxon>
        <taxon>Fungi</taxon>
        <taxon>Dikarya</taxon>
        <taxon>Basidiomycota</taxon>
        <taxon>Agaricomycotina</taxon>
        <taxon>Agaricomycetes</taxon>
        <taxon>Gloeophyllales</taxon>
        <taxon>Gloeophyllaceae</taxon>
        <taxon>Neolentinus</taxon>
    </lineage>
</organism>
<feature type="transmembrane region" description="Helical" evidence="1">
    <location>
        <begin position="104"/>
        <end position="125"/>
    </location>
</feature>
<sequence>MPFEEIAGYVGRDFAEYSRTTLSVLATYLGLTAVVDNTASRIIACVLINYTITLGICRSVKNLLNIVEVDSVVAVVGSIIFYYIPSIGTIALTCLMILEATNSVILASVSIVMGLALPLFAIAFPRIMLWAKRVRATRARV</sequence>
<proteinExistence type="predicted"/>